<evidence type="ECO:0000259" key="5">
    <source>
        <dbReference type="Pfam" id="PF03446"/>
    </source>
</evidence>
<dbReference type="InterPro" id="IPR015815">
    <property type="entry name" value="HIBADH-related"/>
</dbReference>
<evidence type="ECO:0000256" key="2">
    <source>
        <dbReference type="ARBA" id="ARBA00023002"/>
    </source>
</evidence>
<feature type="domain" description="6-phosphogluconate dehydrogenase NADP-binding" evidence="5">
    <location>
        <begin position="4"/>
        <end position="159"/>
    </location>
</feature>
<dbReference type="EMBL" id="JAGSOH010000075">
    <property type="protein sequence ID" value="MBR7829120.1"/>
    <property type="molecule type" value="Genomic_DNA"/>
</dbReference>
<protein>
    <submittedName>
        <fullName evidence="7">NAD(P)-dependent oxidoreductase</fullName>
    </submittedName>
</protein>
<gene>
    <name evidence="7" type="ORF">KDK95_22625</name>
</gene>
<comment type="similarity">
    <text evidence="1">Belongs to the HIBADH-related family.</text>
</comment>
<evidence type="ECO:0000256" key="4">
    <source>
        <dbReference type="PIRSR" id="PIRSR000103-1"/>
    </source>
</evidence>
<dbReference type="GO" id="GO:0051287">
    <property type="term" value="F:NAD binding"/>
    <property type="evidence" value="ECO:0007669"/>
    <property type="project" value="InterPro"/>
</dbReference>
<dbReference type="Gene3D" id="1.10.1040.10">
    <property type="entry name" value="N-(1-d-carboxylethyl)-l-norvaline Dehydrogenase, domain 2"/>
    <property type="match status" value="1"/>
</dbReference>
<dbReference type="InterPro" id="IPR036291">
    <property type="entry name" value="NAD(P)-bd_dom_sf"/>
</dbReference>
<keyword evidence="2" id="KW-0560">Oxidoreductase</keyword>
<dbReference type="PANTHER" id="PTHR43580">
    <property type="entry name" value="OXIDOREDUCTASE GLYR1-RELATED"/>
    <property type="match status" value="1"/>
</dbReference>
<evidence type="ECO:0000313" key="7">
    <source>
        <dbReference type="EMBL" id="MBR7829120.1"/>
    </source>
</evidence>
<organism evidence="7 8">
    <name type="scientific">Actinospica acidithermotolerans</name>
    <dbReference type="NCBI Taxonomy" id="2828514"/>
    <lineage>
        <taxon>Bacteria</taxon>
        <taxon>Bacillati</taxon>
        <taxon>Actinomycetota</taxon>
        <taxon>Actinomycetes</taxon>
        <taxon>Catenulisporales</taxon>
        <taxon>Actinospicaceae</taxon>
        <taxon>Actinospica</taxon>
    </lineage>
</organism>
<dbReference type="Proteomes" id="UP000676325">
    <property type="component" value="Unassembled WGS sequence"/>
</dbReference>
<dbReference type="PANTHER" id="PTHR43580:SF2">
    <property type="entry name" value="CYTOKINE-LIKE NUCLEAR FACTOR N-PAC"/>
    <property type="match status" value="1"/>
</dbReference>
<dbReference type="InterPro" id="IPR013328">
    <property type="entry name" value="6PGD_dom2"/>
</dbReference>
<dbReference type="Pfam" id="PF14833">
    <property type="entry name" value="NAD_binding_11"/>
    <property type="match status" value="1"/>
</dbReference>
<sequence length="285" mass="29411">MTAVAVLGTGLMGAGMARSLARAGLETTVWNRTKEKALPLREEGIAVADEPRSAVAGADVVVTMLFDADSVEAVMRQVLDDMPDRAVWAQCATVGLDAAERLAELAGEHGVAYVDSPVLGTRAPAEKGELTVLAGGPSSARERVAPVFDAIGSRTVWVGEKPGSGHRLKLVANAWVLSVTGATAQSVGLAERFGIDPRMFLEAISGGPLDCAYAQMKGEAMIRHDFAPSFSLGGAIKDSALIGDAATSAGSDGSLMRALHACFESAVRGGDAANEDMAAVVRAFT</sequence>
<dbReference type="SUPFAM" id="SSF51735">
    <property type="entry name" value="NAD(P)-binding Rossmann-fold domains"/>
    <property type="match status" value="1"/>
</dbReference>
<dbReference type="Gene3D" id="3.40.50.720">
    <property type="entry name" value="NAD(P)-binding Rossmann-like Domain"/>
    <property type="match status" value="1"/>
</dbReference>
<dbReference type="SUPFAM" id="SSF48179">
    <property type="entry name" value="6-phosphogluconate dehydrogenase C-terminal domain-like"/>
    <property type="match status" value="1"/>
</dbReference>
<accession>A0A941EEP8</accession>
<dbReference type="InterPro" id="IPR008927">
    <property type="entry name" value="6-PGluconate_DH-like_C_sf"/>
</dbReference>
<dbReference type="GO" id="GO:0050661">
    <property type="term" value="F:NADP binding"/>
    <property type="evidence" value="ECO:0007669"/>
    <property type="project" value="InterPro"/>
</dbReference>
<proteinExistence type="inferred from homology"/>
<feature type="domain" description="3-hydroxyisobutyrate dehydrogenase-like NAD-binding" evidence="6">
    <location>
        <begin position="163"/>
        <end position="283"/>
    </location>
</feature>
<name>A0A941EEP8_9ACTN</name>
<evidence type="ECO:0000313" key="8">
    <source>
        <dbReference type="Proteomes" id="UP000676325"/>
    </source>
</evidence>
<evidence type="ECO:0000256" key="3">
    <source>
        <dbReference type="ARBA" id="ARBA00023027"/>
    </source>
</evidence>
<dbReference type="AlphaFoldDB" id="A0A941EEP8"/>
<dbReference type="PIRSF" id="PIRSF000103">
    <property type="entry name" value="HIBADH"/>
    <property type="match status" value="1"/>
</dbReference>
<dbReference type="GO" id="GO:0016491">
    <property type="term" value="F:oxidoreductase activity"/>
    <property type="evidence" value="ECO:0007669"/>
    <property type="project" value="UniProtKB-KW"/>
</dbReference>
<keyword evidence="3" id="KW-0520">NAD</keyword>
<dbReference type="InterPro" id="IPR006115">
    <property type="entry name" value="6PGDH_NADP-bd"/>
</dbReference>
<evidence type="ECO:0000259" key="6">
    <source>
        <dbReference type="Pfam" id="PF14833"/>
    </source>
</evidence>
<feature type="active site" evidence="4">
    <location>
        <position position="169"/>
    </location>
</feature>
<evidence type="ECO:0000256" key="1">
    <source>
        <dbReference type="ARBA" id="ARBA00009080"/>
    </source>
</evidence>
<dbReference type="InterPro" id="IPR029154">
    <property type="entry name" value="HIBADH-like_NADP-bd"/>
</dbReference>
<reference evidence="7" key="1">
    <citation type="submission" date="2021-04" db="EMBL/GenBank/DDBJ databases">
        <title>Genome based classification of Actinospica acidithermotolerans sp. nov., an actinobacterium isolated from an Indonesian hot spring.</title>
        <authorList>
            <person name="Kusuma A.B."/>
            <person name="Putra K.E."/>
            <person name="Nafisah S."/>
            <person name="Loh J."/>
            <person name="Nouioui I."/>
            <person name="Goodfellow M."/>
        </authorList>
    </citation>
    <scope>NUCLEOTIDE SEQUENCE</scope>
    <source>
        <strain evidence="7">MGRD01-02</strain>
    </source>
</reference>
<comment type="caution">
    <text evidence="7">The sequence shown here is derived from an EMBL/GenBank/DDBJ whole genome shotgun (WGS) entry which is preliminary data.</text>
</comment>
<dbReference type="Pfam" id="PF03446">
    <property type="entry name" value="NAD_binding_2"/>
    <property type="match status" value="1"/>
</dbReference>
<keyword evidence="8" id="KW-1185">Reference proteome</keyword>
<dbReference type="InterPro" id="IPR051265">
    <property type="entry name" value="HIBADH-related_NP60_sf"/>
</dbReference>